<dbReference type="Proteomes" id="UP000017746">
    <property type="component" value="Chromosome"/>
</dbReference>
<dbReference type="HOGENOM" id="CLU_046066_3_0_11"/>
<dbReference type="STRING" id="1246995.AFR_09210"/>
<organism evidence="2 3">
    <name type="scientific">Actinoplanes friuliensis DSM 7358</name>
    <dbReference type="NCBI Taxonomy" id="1246995"/>
    <lineage>
        <taxon>Bacteria</taxon>
        <taxon>Bacillati</taxon>
        <taxon>Actinomycetota</taxon>
        <taxon>Actinomycetes</taxon>
        <taxon>Micromonosporales</taxon>
        <taxon>Micromonosporaceae</taxon>
        <taxon>Actinoplanes</taxon>
    </lineage>
</organism>
<dbReference type="eggNOG" id="COG2267">
    <property type="taxonomic scope" value="Bacteria"/>
</dbReference>
<gene>
    <name evidence="2" type="ORF">AFR_09210</name>
</gene>
<dbReference type="InterPro" id="IPR006311">
    <property type="entry name" value="TAT_signal"/>
</dbReference>
<name>U5VWW7_9ACTN</name>
<dbReference type="InterPro" id="IPR000073">
    <property type="entry name" value="AB_hydrolase_1"/>
</dbReference>
<dbReference type="OrthoDB" id="3827413at2"/>
<reference evidence="2 3" key="1">
    <citation type="journal article" date="2014" name="J. Biotechnol.">
        <title>Complete genome sequence of the actinobacterium Actinoplanes friuliensis HAG 010964, producer of the lipopeptide antibiotic friulimycin.</title>
        <authorList>
            <person name="Ruckert C."/>
            <person name="Szczepanowski R."/>
            <person name="Albersmeier A."/>
            <person name="Goesmann A."/>
            <person name="Fischer N."/>
            <person name="Steinkamper A."/>
            <person name="Puhler A."/>
            <person name="Biener R."/>
            <person name="Schwartz D."/>
            <person name="Kalinowski J."/>
        </authorList>
    </citation>
    <scope>NUCLEOTIDE SEQUENCE [LARGE SCALE GENOMIC DNA]</scope>
    <source>
        <strain evidence="2 3">DSM 7358</strain>
    </source>
</reference>
<keyword evidence="3" id="KW-1185">Reference proteome</keyword>
<dbReference type="GO" id="GO:0003824">
    <property type="term" value="F:catalytic activity"/>
    <property type="evidence" value="ECO:0007669"/>
    <property type="project" value="UniProtKB-ARBA"/>
</dbReference>
<dbReference type="AlphaFoldDB" id="U5VWW7"/>
<dbReference type="SUPFAM" id="SSF53474">
    <property type="entry name" value="alpha/beta-Hydrolases"/>
    <property type="match status" value="1"/>
</dbReference>
<protein>
    <recommendedName>
        <fullName evidence="1">AB hydrolase-1 domain-containing protein</fullName>
    </recommendedName>
</protein>
<evidence type="ECO:0000313" key="2">
    <source>
        <dbReference type="EMBL" id="AGZ40131.1"/>
    </source>
</evidence>
<accession>U5VWW7</accession>
<evidence type="ECO:0000313" key="3">
    <source>
        <dbReference type="Proteomes" id="UP000017746"/>
    </source>
</evidence>
<dbReference type="InterPro" id="IPR029058">
    <property type="entry name" value="AB_hydrolase_fold"/>
</dbReference>
<feature type="domain" description="AB hydrolase-1" evidence="1">
    <location>
        <begin position="50"/>
        <end position="277"/>
    </location>
</feature>
<dbReference type="Gene3D" id="3.40.50.1820">
    <property type="entry name" value="alpha/beta hydrolase"/>
    <property type="match status" value="1"/>
</dbReference>
<dbReference type="KEGG" id="afs:AFR_09210"/>
<dbReference type="PROSITE" id="PS51318">
    <property type="entry name" value="TAT"/>
    <property type="match status" value="1"/>
</dbReference>
<dbReference type="Pfam" id="PF12697">
    <property type="entry name" value="Abhydrolase_6"/>
    <property type="match status" value="1"/>
</dbReference>
<dbReference type="EMBL" id="CP006272">
    <property type="protein sequence ID" value="AGZ40131.1"/>
    <property type="molecule type" value="Genomic_DNA"/>
</dbReference>
<evidence type="ECO:0000259" key="1">
    <source>
        <dbReference type="Pfam" id="PF12697"/>
    </source>
</evidence>
<proteinExistence type="predicted"/>
<dbReference type="PATRIC" id="fig|1246995.3.peg.1875"/>
<sequence>MAGTTRRTVLTGAAATAAAAIPATAYGRHRAPTIVLVAGANGGPGGDAELTMRGHRVLGVELPGHAAADGQFRLSYQAPQDLAALATERSPMAGITLDDYVRSTVAVVRRVARNGPVLLWGGSMGGATLSRVGNEVPYLIDRIVYSSAFCCIDLPSCGAYLTTPEAADSLLMSLAPAGIGDPAVIGASRTNWRTADPEVIALLKEALQADASDAEFLAMLNTMQPDESVQVPLDEARGHAATWGRIPRTYIRHTRDRCLPPALQDRMIAEADRLTPHNTFDVHSIATTHAPDAAGWAATVDLIDSLARRL</sequence>